<dbReference type="InterPro" id="IPR051093">
    <property type="entry name" value="Neuroligin/BSAL"/>
</dbReference>
<evidence type="ECO:0000313" key="12">
    <source>
        <dbReference type="RefSeq" id="XP_019641903.1"/>
    </source>
</evidence>
<comment type="subcellular location">
    <subcellularLocation>
        <location evidence="1">Cell membrane</location>
        <topology evidence="1">Single-pass type I membrane protein</topology>
    </subcellularLocation>
</comment>
<dbReference type="OrthoDB" id="3200163at2759"/>
<evidence type="ECO:0000256" key="2">
    <source>
        <dbReference type="ARBA" id="ARBA00005964"/>
    </source>
</evidence>
<keyword evidence="9" id="KW-0812">Transmembrane</keyword>
<sequence length="693" mass="77339">MVFIHPGYFEEGAGSMYDGSAIASWGQVIVVTFNYRLGLLGFLSTGEDNAPGNYGLLDQIAALTWVKQNIVNFGGDPNNITVFGAEAGGTSINLLALSPKAKGLFRRVIIQSGSALTTWALTSEPWRSAITVAYKMGCCRSNLTEMMECLRSIDVDILTGSVVRRPPYFSMFGPRYFSLFGPVVDYVVITDNPKALMTSADRDKNNLFKSYDHLIGVNEDEGFGYIETFPGVDNYGIGREGFTFIINDFVNKVYPDRENEIEDAIQFIYTNWGQSESNETRRTGMVRMFTEQQVGMPVVSVANLHSSGKTTSGTYFYTFNHRMTYGRNPAWVGAAQQEELPFVFGAPNIGGGVYSNMNYSRAESMLSLAIITYWSNFAKSGDPNTPIPQKTWFAHERPNRFENIKWPRYDADKQGFIYLGMKPRVKQGYRSQRVAFWAELIPKLVKHHPVIRTLDSPADVTEICMNLRSGNSPTDTAITRTPSNWGRFPEGGPRSTCPPQPEKDKNKKPTTKPSSNWGVGLTSYNDPTSDHFSGKRTYSSELSIVISVGVTLLALNLVVFAVCYKKRGKRRARHQGSVTTCAFTDSKISLKVIETQEMAMSHRKDCGNTLEKEHSFASIEGPVGTDIEEYKETLPLGDRHPAVLQDSRLIEMGPVKDFSVLEEICPQSLQAQECRIIKLQEVPRKKNGCQQIV</sequence>
<feature type="compositionally biased region" description="Polar residues" evidence="8">
    <location>
        <begin position="511"/>
        <end position="522"/>
    </location>
</feature>
<dbReference type="GO" id="GO:0042043">
    <property type="term" value="F:neurexin family protein binding"/>
    <property type="evidence" value="ECO:0007669"/>
    <property type="project" value="InterPro"/>
</dbReference>
<evidence type="ECO:0000259" key="10">
    <source>
        <dbReference type="Pfam" id="PF00135"/>
    </source>
</evidence>
<keyword evidence="5 9" id="KW-0472">Membrane</keyword>
<keyword evidence="3" id="KW-1003">Cell membrane</keyword>
<evidence type="ECO:0000256" key="5">
    <source>
        <dbReference type="ARBA" id="ARBA00023136"/>
    </source>
</evidence>
<dbReference type="InterPro" id="IPR000460">
    <property type="entry name" value="Nlgn"/>
</dbReference>
<keyword evidence="9" id="KW-1133">Transmembrane helix</keyword>
<dbReference type="Gene3D" id="3.40.50.1820">
    <property type="entry name" value="alpha/beta hydrolase"/>
    <property type="match status" value="1"/>
</dbReference>
<feature type="transmembrane region" description="Helical" evidence="9">
    <location>
        <begin position="542"/>
        <end position="564"/>
    </location>
</feature>
<dbReference type="Proteomes" id="UP000515135">
    <property type="component" value="Unplaced"/>
</dbReference>
<dbReference type="PRINTS" id="PR01090">
    <property type="entry name" value="NEUROLIGIN"/>
</dbReference>
<evidence type="ECO:0000256" key="6">
    <source>
        <dbReference type="ARBA" id="ARBA00023157"/>
    </source>
</evidence>
<dbReference type="RefSeq" id="XP_019641903.1">
    <property type="nucleotide sequence ID" value="XM_019786344.1"/>
</dbReference>
<feature type="domain" description="Carboxylesterase type B" evidence="10">
    <location>
        <begin position="1"/>
        <end position="437"/>
    </location>
</feature>
<keyword evidence="6" id="KW-1015">Disulfide bond</keyword>
<evidence type="ECO:0000256" key="1">
    <source>
        <dbReference type="ARBA" id="ARBA00004251"/>
    </source>
</evidence>
<dbReference type="PANTHER" id="PTHR43903">
    <property type="entry name" value="NEUROLIGIN"/>
    <property type="match status" value="1"/>
</dbReference>
<dbReference type="GO" id="GO:0005886">
    <property type="term" value="C:plasma membrane"/>
    <property type="evidence" value="ECO:0007669"/>
    <property type="project" value="UniProtKB-SubCell"/>
</dbReference>
<evidence type="ECO:0000256" key="4">
    <source>
        <dbReference type="ARBA" id="ARBA00022889"/>
    </source>
</evidence>
<keyword evidence="11" id="KW-1185">Reference proteome</keyword>
<dbReference type="InterPro" id="IPR002018">
    <property type="entry name" value="CarbesteraseB"/>
</dbReference>
<dbReference type="AlphaFoldDB" id="A0A6P4ZYB7"/>
<dbReference type="InterPro" id="IPR029058">
    <property type="entry name" value="AB_hydrolase_fold"/>
</dbReference>
<accession>A0A6P4ZYB7</accession>
<evidence type="ECO:0000256" key="7">
    <source>
        <dbReference type="ARBA" id="ARBA00023180"/>
    </source>
</evidence>
<reference evidence="12" key="1">
    <citation type="submission" date="2025-08" db="UniProtKB">
        <authorList>
            <consortium name="RefSeq"/>
        </authorList>
    </citation>
    <scope>IDENTIFICATION</scope>
    <source>
        <tissue evidence="12">Gonad</tissue>
    </source>
</reference>
<evidence type="ECO:0000256" key="3">
    <source>
        <dbReference type="ARBA" id="ARBA00022475"/>
    </source>
</evidence>
<dbReference type="Pfam" id="PF00135">
    <property type="entry name" value="COesterase"/>
    <property type="match status" value="1"/>
</dbReference>
<protein>
    <submittedName>
        <fullName evidence="12">Neuroligin-2-like</fullName>
    </submittedName>
</protein>
<evidence type="ECO:0000256" key="9">
    <source>
        <dbReference type="SAM" id="Phobius"/>
    </source>
</evidence>
<gene>
    <name evidence="12" type="primary">LOC109483348</name>
</gene>
<name>A0A6P4ZYB7_BRABE</name>
<organism evidence="11 12">
    <name type="scientific">Branchiostoma belcheri</name>
    <name type="common">Amphioxus</name>
    <dbReference type="NCBI Taxonomy" id="7741"/>
    <lineage>
        <taxon>Eukaryota</taxon>
        <taxon>Metazoa</taxon>
        <taxon>Chordata</taxon>
        <taxon>Cephalochordata</taxon>
        <taxon>Leptocardii</taxon>
        <taxon>Amphioxiformes</taxon>
        <taxon>Branchiostomatidae</taxon>
        <taxon>Branchiostoma</taxon>
    </lineage>
</organism>
<feature type="compositionally biased region" description="Polar residues" evidence="8">
    <location>
        <begin position="471"/>
        <end position="484"/>
    </location>
</feature>
<dbReference type="GeneID" id="109483348"/>
<dbReference type="KEGG" id="bbel:109483348"/>
<comment type="similarity">
    <text evidence="2">Belongs to the type-B carboxylesterase/lipase family.</text>
</comment>
<keyword evidence="7" id="KW-0325">Glycoprotein</keyword>
<feature type="region of interest" description="Disordered" evidence="8">
    <location>
        <begin position="471"/>
        <end position="522"/>
    </location>
</feature>
<evidence type="ECO:0000256" key="8">
    <source>
        <dbReference type="SAM" id="MobiDB-lite"/>
    </source>
</evidence>
<proteinExistence type="inferred from homology"/>
<dbReference type="SUPFAM" id="SSF53474">
    <property type="entry name" value="alpha/beta-Hydrolases"/>
    <property type="match status" value="1"/>
</dbReference>
<dbReference type="GO" id="GO:0007155">
    <property type="term" value="P:cell adhesion"/>
    <property type="evidence" value="ECO:0007669"/>
    <property type="project" value="UniProtKB-KW"/>
</dbReference>
<keyword evidence="4" id="KW-0130">Cell adhesion</keyword>
<evidence type="ECO:0000313" key="11">
    <source>
        <dbReference type="Proteomes" id="UP000515135"/>
    </source>
</evidence>